<reference evidence="2 4" key="1">
    <citation type="journal article" date="2012" name="Nature">
        <title>Algal genomes reveal evolutionary mosaicism and the fate of nucleomorphs.</title>
        <authorList>
            <consortium name="DOE Joint Genome Institute"/>
            <person name="Curtis B.A."/>
            <person name="Tanifuji G."/>
            <person name="Burki F."/>
            <person name="Gruber A."/>
            <person name="Irimia M."/>
            <person name="Maruyama S."/>
            <person name="Arias M.C."/>
            <person name="Ball S.G."/>
            <person name="Gile G.H."/>
            <person name="Hirakawa Y."/>
            <person name="Hopkins J.F."/>
            <person name="Kuo A."/>
            <person name="Rensing S.A."/>
            <person name="Schmutz J."/>
            <person name="Symeonidi A."/>
            <person name="Elias M."/>
            <person name="Eveleigh R.J."/>
            <person name="Herman E.K."/>
            <person name="Klute M.J."/>
            <person name="Nakayama T."/>
            <person name="Obornik M."/>
            <person name="Reyes-Prieto A."/>
            <person name="Armbrust E.V."/>
            <person name="Aves S.J."/>
            <person name="Beiko R.G."/>
            <person name="Coutinho P."/>
            <person name="Dacks J.B."/>
            <person name="Durnford D.G."/>
            <person name="Fast N.M."/>
            <person name="Green B.R."/>
            <person name="Grisdale C.J."/>
            <person name="Hempel F."/>
            <person name="Henrissat B."/>
            <person name="Hoppner M.P."/>
            <person name="Ishida K."/>
            <person name="Kim E."/>
            <person name="Koreny L."/>
            <person name="Kroth P.G."/>
            <person name="Liu Y."/>
            <person name="Malik S.B."/>
            <person name="Maier U.G."/>
            <person name="McRose D."/>
            <person name="Mock T."/>
            <person name="Neilson J.A."/>
            <person name="Onodera N.T."/>
            <person name="Poole A.M."/>
            <person name="Pritham E.J."/>
            <person name="Richards T.A."/>
            <person name="Rocap G."/>
            <person name="Roy S.W."/>
            <person name="Sarai C."/>
            <person name="Schaack S."/>
            <person name="Shirato S."/>
            <person name="Slamovits C.H."/>
            <person name="Spencer D.F."/>
            <person name="Suzuki S."/>
            <person name="Worden A.Z."/>
            <person name="Zauner S."/>
            <person name="Barry K."/>
            <person name="Bell C."/>
            <person name="Bharti A.K."/>
            <person name="Crow J.A."/>
            <person name="Grimwood J."/>
            <person name="Kramer R."/>
            <person name="Lindquist E."/>
            <person name="Lucas S."/>
            <person name="Salamov A."/>
            <person name="McFadden G.I."/>
            <person name="Lane C.E."/>
            <person name="Keeling P.J."/>
            <person name="Gray M.W."/>
            <person name="Grigoriev I.V."/>
            <person name="Archibald J.M."/>
        </authorList>
    </citation>
    <scope>NUCLEOTIDE SEQUENCE</scope>
    <source>
        <strain evidence="2 4">CCMP2712</strain>
    </source>
</reference>
<feature type="region of interest" description="Disordered" evidence="1">
    <location>
        <begin position="142"/>
        <end position="175"/>
    </location>
</feature>
<dbReference type="KEGG" id="gtt:GUITHDRAFT_106256"/>
<accession>L1JI52</accession>
<keyword evidence="4" id="KW-1185">Reference proteome</keyword>
<evidence type="ECO:0000313" key="2">
    <source>
        <dbReference type="EMBL" id="EKX48181.1"/>
    </source>
</evidence>
<gene>
    <name evidence="2" type="ORF">GUITHDRAFT_106256</name>
</gene>
<protein>
    <submittedName>
        <fullName evidence="2 3">Uncharacterized protein</fullName>
    </submittedName>
</protein>
<evidence type="ECO:0000313" key="3">
    <source>
        <dbReference type="EnsemblProtists" id="EKX48181"/>
    </source>
</evidence>
<dbReference type="EnsemblProtists" id="EKX48181">
    <property type="protein sequence ID" value="EKX48181"/>
    <property type="gene ID" value="GUITHDRAFT_106256"/>
</dbReference>
<evidence type="ECO:0000256" key="1">
    <source>
        <dbReference type="SAM" id="MobiDB-lite"/>
    </source>
</evidence>
<dbReference type="RefSeq" id="XP_005835161.1">
    <property type="nucleotide sequence ID" value="XM_005835104.1"/>
</dbReference>
<dbReference type="HOGENOM" id="CLU_1436951_0_0_1"/>
<reference evidence="4" key="2">
    <citation type="submission" date="2012-11" db="EMBL/GenBank/DDBJ databases">
        <authorList>
            <person name="Kuo A."/>
            <person name="Curtis B.A."/>
            <person name="Tanifuji G."/>
            <person name="Burki F."/>
            <person name="Gruber A."/>
            <person name="Irimia M."/>
            <person name="Maruyama S."/>
            <person name="Arias M.C."/>
            <person name="Ball S.G."/>
            <person name="Gile G.H."/>
            <person name="Hirakawa Y."/>
            <person name="Hopkins J.F."/>
            <person name="Rensing S.A."/>
            <person name="Schmutz J."/>
            <person name="Symeonidi A."/>
            <person name="Elias M."/>
            <person name="Eveleigh R.J."/>
            <person name="Herman E.K."/>
            <person name="Klute M.J."/>
            <person name="Nakayama T."/>
            <person name="Obornik M."/>
            <person name="Reyes-Prieto A."/>
            <person name="Armbrust E.V."/>
            <person name="Aves S.J."/>
            <person name="Beiko R.G."/>
            <person name="Coutinho P."/>
            <person name="Dacks J.B."/>
            <person name="Durnford D.G."/>
            <person name="Fast N.M."/>
            <person name="Green B.R."/>
            <person name="Grisdale C."/>
            <person name="Hempe F."/>
            <person name="Henrissat B."/>
            <person name="Hoppner M.P."/>
            <person name="Ishida K.-I."/>
            <person name="Kim E."/>
            <person name="Koreny L."/>
            <person name="Kroth P.G."/>
            <person name="Liu Y."/>
            <person name="Malik S.-B."/>
            <person name="Maier U.G."/>
            <person name="McRose D."/>
            <person name="Mock T."/>
            <person name="Neilson J.A."/>
            <person name="Onodera N.T."/>
            <person name="Poole A.M."/>
            <person name="Pritham E.J."/>
            <person name="Richards T.A."/>
            <person name="Rocap G."/>
            <person name="Roy S.W."/>
            <person name="Sarai C."/>
            <person name="Schaack S."/>
            <person name="Shirato S."/>
            <person name="Slamovits C.H."/>
            <person name="Spencer D.F."/>
            <person name="Suzuki S."/>
            <person name="Worden A.Z."/>
            <person name="Zauner S."/>
            <person name="Barry K."/>
            <person name="Bell C."/>
            <person name="Bharti A.K."/>
            <person name="Crow J.A."/>
            <person name="Grimwood J."/>
            <person name="Kramer R."/>
            <person name="Lindquist E."/>
            <person name="Lucas S."/>
            <person name="Salamov A."/>
            <person name="McFadden G.I."/>
            <person name="Lane C.E."/>
            <person name="Keeling P.J."/>
            <person name="Gray M.W."/>
            <person name="Grigoriev I.V."/>
            <person name="Archibald J.M."/>
        </authorList>
    </citation>
    <scope>NUCLEOTIDE SEQUENCE</scope>
    <source>
        <strain evidence="4">CCMP2712</strain>
    </source>
</reference>
<feature type="compositionally biased region" description="Low complexity" evidence="1">
    <location>
        <begin position="147"/>
        <end position="158"/>
    </location>
</feature>
<name>L1JI52_GUITC</name>
<dbReference type="EMBL" id="JH992987">
    <property type="protein sequence ID" value="EKX48181.1"/>
    <property type="molecule type" value="Genomic_DNA"/>
</dbReference>
<evidence type="ECO:0000313" key="4">
    <source>
        <dbReference type="Proteomes" id="UP000011087"/>
    </source>
</evidence>
<organism evidence="2">
    <name type="scientific">Guillardia theta (strain CCMP2712)</name>
    <name type="common">Cryptophyte</name>
    <dbReference type="NCBI Taxonomy" id="905079"/>
    <lineage>
        <taxon>Eukaryota</taxon>
        <taxon>Cryptophyceae</taxon>
        <taxon>Pyrenomonadales</taxon>
        <taxon>Geminigeraceae</taxon>
        <taxon>Guillardia</taxon>
    </lineage>
</organism>
<dbReference type="AlphaFoldDB" id="L1JI52"/>
<dbReference type="GeneID" id="17304626"/>
<proteinExistence type="predicted"/>
<dbReference type="PaxDb" id="55529-EKX48181"/>
<dbReference type="Proteomes" id="UP000011087">
    <property type="component" value="Unassembled WGS sequence"/>
</dbReference>
<sequence length="189" mass="21095">MEIQASCLAPTRKENVHRDVTDALNQDPLFDGCLKESTTRDKFQDAVKEANSIIQKGEKGHIKRAQNGGDAMSEIDELYLQLSRMKRRWEQKCNQQQAIANAEEEDTNTRFQAVMNTVQKRVSTNMPQFDYVTVGENASDAFKSADSGSPGTSSQISSVIADEAVNEDEPDKEVNEGLCDAIEVHVRRN</sequence>
<reference evidence="3" key="3">
    <citation type="submission" date="2015-06" db="UniProtKB">
        <authorList>
            <consortium name="EnsemblProtists"/>
        </authorList>
    </citation>
    <scope>IDENTIFICATION</scope>
</reference>